<dbReference type="RefSeq" id="WP_369721257.1">
    <property type="nucleotide sequence ID" value="NZ_CP165734.1"/>
</dbReference>
<dbReference type="EMBL" id="CP165734">
    <property type="protein sequence ID" value="XDV56815.1"/>
    <property type="molecule type" value="Genomic_DNA"/>
</dbReference>
<name>A0AB39XHY4_9BRAD</name>
<organism evidence="1">
    <name type="scientific">Bradyrhizobium sp. LLZ17</name>
    <dbReference type="NCBI Taxonomy" id="3239388"/>
    <lineage>
        <taxon>Bacteria</taxon>
        <taxon>Pseudomonadati</taxon>
        <taxon>Pseudomonadota</taxon>
        <taxon>Alphaproteobacteria</taxon>
        <taxon>Hyphomicrobiales</taxon>
        <taxon>Nitrobacteraceae</taxon>
        <taxon>Bradyrhizobium</taxon>
    </lineage>
</organism>
<proteinExistence type="predicted"/>
<accession>A0AB39XHY4</accession>
<reference evidence="1" key="1">
    <citation type="submission" date="2024-08" db="EMBL/GenBank/DDBJ databases">
        <authorList>
            <person name="Chaddad Z."/>
            <person name="Lamrabet M."/>
            <person name="Bouhnik O."/>
            <person name="Alami S."/>
            <person name="Wipf D."/>
            <person name="Courty P.E."/>
            <person name="Missbah El Idrissi M."/>
        </authorList>
    </citation>
    <scope>NUCLEOTIDE SEQUENCE</scope>
    <source>
        <strain evidence="1">LLZ17</strain>
    </source>
</reference>
<evidence type="ECO:0000313" key="1">
    <source>
        <dbReference type="EMBL" id="XDV56815.1"/>
    </source>
</evidence>
<sequence length="77" mass="8496">MIGSMDIGVSGESRHTVGISANGDRFTVVFDGKELVVATDRRFPGPRGKVGLCTQTDSMPLFETFEVSINLDRKYRE</sequence>
<dbReference type="AlphaFoldDB" id="A0AB39XHY4"/>
<dbReference type="Gene3D" id="2.60.120.560">
    <property type="entry name" value="Exo-inulinase, domain 1"/>
    <property type="match status" value="1"/>
</dbReference>
<gene>
    <name evidence="1" type="ORF">AB8Z38_30055</name>
</gene>
<protein>
    <submittedName>
        <fullName evidence="1">Uncharacterized protein</fullName>
    </submittedName>
</protein>